<keyword evidence="2 5" id="KW-0813">Transport</keyword>
<dbReference type="Proteomes" id="UP001431449">
    <property type="component" value="Unassembled WGS sequence"/>
</dbReference>
<evidence type="ECO:0000256" key="7">
    <source>
        <dbReference type="SAM" id="SignalP"/>
    </source>
</evidence>
<evidence type="ECO:0000256" key="1">
    <source>
        <dbReference type="ARBA" id="ARBA00004418"/>
    </source>
</evidence>
<dbReference type="SUPFAM" id="SSF53850">
    <property type="entry name" value="Periplasmic binding protein-like II"/>
    <property type="match status" value="1"/>
</dbReference>
<evidence type="ECO:0000313" key="9">
    <source>
        <dbReference type="Proteomes" id="UP001431449"/>
    </source>
</evidence>
<comment type="function">
    <text evidence="5">Required for the activity of the bacterial periplasmic transport system of putrescine.</text>
</comment>
<feature type="region of interest" description="Disordered" evidence="6">
    <location>
        <begin position="361"/>
        <end position="381"/>
    </location>
</feature>
<keyword evidence="9" id="KW-1185">Reference proteome</keyword>
<evidence type="ECO:0000256" key="4">
    <source>
        <dbReference type="ARBA" id="ARBA00022764"/>
    </source>
</evidence>
<name>A0ABT0GH32_9GAMM</name>
<proteinExistence type="inferred from homology"/>
<feature type="signal peptide" evidence="7">
    <location>
        <begin position="1"/>
        <end position="19"/>
    </location>
</feature>
<reference evidence="8" key="1">
    <citation type="submission" date="2022-04" db="EMBL/GenBank/DDBJ databases">
        <title>Lysobacter sp. CAU 1642 isolated from sea sand.</title>
        <authorList>
            <person name="Kim W."/>
        </authorList>
    </citation>
    <scope>NUCLEOTIDE SEQUENCE</scope>
    <source>
        <strain evidence="8">CAU 1642</strain>
    </source>
</reference>
<dbReference type="RefSeq" id="WP_248208355.1">
    <property type="nucleotide sequence ID" value="NZ_JALNMH010000007.1"/>
</dbReference>
<comment type="caution">
    <text evidence="8">The sequence shown here is derived from an EMBL/GenBank/DDBJ whole genome shotgun (WGS) entry which is preliminary data.</text>
</comment>
<dbReference type="CDD" id="cd13659">
    <property type="entry name" value="PBP2_PotF"/>
    <property type="match status" value="1"/>
</dbReference>
<dbReference type="InterPro" id="IPR006059">
    <property type="entry name" value="SBP"/>
</dbReference>
<accession>A0ABT0GH32</accession>
<evidence type="ECO:0000256" key="5">
    <source>
        <dbReference type="PIRNR" id="PIRNR019574"/>
    </source>
</evidence>
<gene>
    <name evidence="8" type="ORF">M0G41_09180</name>
</gene>
<evidence type="ECO:0000256" key="2">
    <source>
        <dbReference type="ARBA" id="ARBA00022448"/>
    </source>
</evidence>
<evidence type="ECO:0000256" key="6">
    <source>
        <dbReference type="SAM" id="MobiDB-lite"/>
    </source>
</evidence>
<organism evidence="8 9">
    <name type="scientific">Pseudomarimonas salicorniae</name>
    <dbReference type="NCBI Taxonomy" id="2933270"/>
    <lineage>
        <taxon>Bacteria</taxon>
        <taxon>Pseudomonadati</taxon>
        <taxon>Pseudomonadota</taxon>
        <taxon>Gammaproteobacteria</taxon>
        <taxon>Lysobacterales</taxon>
        <taxon>Lysobacteraceae</taxon>
        <taxon>Pseudomarimonas</taxon>
    </lineage>
</organism>
<evidence type="ECO:0000256" key="3">
    <source>
        <dbReference type="ARBA" id="ARBA00022729"/>
    </source>
</evidence>
<keyword evidence="4 5" id="KW-0574">Periplasm</keyword>
<sequence length="381" mass="41502">MATLRTLSLSLIAALTLSACGSGQPPTQDADGAPAERAAEQVVNVYNWSDYVAEDTLANFRAATGIRAVYDVYDGNEILEAKLMARNSGYDVVFPSARPFAERHVAAGIYQPLDRSKLPNWQHLDPKVLEGLSSIDPGNRHLVPYMWGTTGLGINVAKVKEALGEEVALDSWALLFDPAHAGKLAACGIAVLDDDQEAFGAALIHLGRDPNAQAEDEREVVGDLYSKIRPHVRYFHSSKYIDDLANGDLCLAMGYSGDVFQARDRAAEAGNGVEIEYIIPKEGALRWVDVMAVPVDAPHPEQAHAFINYLLDPKVIASITDYVAYANPNLAARPLMDPEIAGDPGIYPPDEVMAKLVDPKTLPNEQQRERVRAWTSIKTGR</sequence>
<dbReference type="Gene3D" id="3.40.190.10">
    <property type="entry name" value="Periplasmic binding protein-like II"/>
    <property type="match status" value="2"/>
</dbReference>
<dbReference type="EMBL" id="JALNMH010000007">
    <property type="protein sequence ID" value="MCK7593842.1"/>
    <property type="molecule type" value="Genomic_DNA"/>
</dbReference>
<comment type="subcellular location">
    <subcellularLocation>
        <location evidence="1 5">Periplasm</location>
    </subcellularLocation>
</comment>
<evidence type="ECO:0000313" key="8">
    <source>
        <dbReference type="EMBL" id="MCK7593842.1"/>
    </source>
</evidence>
<dbReference type="InterPro" id="IPR001188">
    <property type="entry name" value="Sperm_putr-bd"/>
</dbReference>
<dbReference type="PANTHER" id="PTHR30222">
    <property type="entry name" value="SPERMIDINE/PUTRESCINE-BINDING PERIPLASMIC PROTEIN"/>
    <property type="match status" value="1"/>
</dbReference>
<dbReference type="Pfam" id="PF13416">
    <property type="entry name" value="SBP_bac_8"/>
    <property type="match status" value="1"/>
</dbReference>
<dbReference type="PIRSF" id="PIRSF019574">
    <property type="entry name" value="Periplasmic_polyamine_BP"/>
    <property type="match status" value="1"/>
</dbReference>
<protein>
    <recommendedName>
        <fullName evidence="5">Putrescine-binding periplasmic protein</fullName>
    </recommendedName>
</protein>
<dbReference type="PANTHER" id="PTHR30222:SF12">
    <property type="entry name" value="NORSPERMIDINE SENSOR"/>
    <property type="match status" value="1"/>
</dbReference>
<dbReference type="PROSITE" id="PS51257">
    <property type="entry name" value="PROKAR_LIPOPROTEIN"/>
    <property type="match status" value="1"/>
</dbReference>
<dbReference type="PRINTS" id="PR00909">
    <property type="entry name" value="SPERMDNBNDNG"/>
</dbReference>
<comment type="similarity">
    <text evidence="5">Belongs to the bacterial solute-binding protein PotD/PotF family.</text>
</comment>
<keyword evidence="3 7" id="KW-0732">Signal</keyword>
<feature type="chain" id="PRO_5045523516" description="Putrescine-binding periplasmic protein" evidence="7">
    <location>
        <begin position="20"/>
        <end position="381"/>
    </location>
</feature>